<feature type="transmembrane region" description="Helical" evidence="5">
    <location>
        <begin position="232"/>
        <end position="255"/>
    </location>
</feature>
<dbReference type="GO" id="GO:0000266">
    <property type="term" value="P:mitochondrial fission"/>
    <property type="evidence" value="ECO:0007669"/>
    <property type="project" value="TreeGrafter"/>
</dbReference>
<protein>
    <recommendedName>
        <fullName evidence="2">Mitochondrial fission process protein 1</fullName>
    </recommendedName>
    <alternativeName>
        <fullName evidence="3">Mitochondrial 18 kDa protein</fullName>
    </alternativeName>
</protein>
<dbReference type="Pfam" id="PF10558">
    <property type="entry name" value="MTP18"/>
    <property type="match status" value="1"/>
</dbReference>
<accession>A0A9W9IBV3</accession>
<feature type="compositionally biased region" description="Basic and acidic residues" evidence="4">
    <location>
        <begin position="1"/>
        <end position="11"/>
    </location>
</feature>
<reference evidence="6" key="1">
    <citation type="submission" date="2022-11" db="EMBL/GenBank/DDBJ databases">
        <authorList>
            <person name="Petersen C."/>
        </authorList>
    </citation>
    <scope>NUCLEOTIDE SEQUENCE</scope>
    <source>
        <strain evidence="6">IBT 21917</strain>
    </source>
</reference>
<evidence type="ECO:0000313" key="7">
    <source>
        <dbReference type="Proteomes" id="UP001146351"/>
    </source>
</evidence>
<name>A0A9W9IBV3_9EURO</name>
<dbReference type="OrthoDB" id="424969at2759"/>
<evidence type="ECO:0000256" key="2">
    <source>
        <dbReference type="ARBA" id="ARBA00017835"/>
    </source>
</evidence>
<dbReference type="EMBL" id="JAPQKO010000003">
    <property type="protein sequence ID" value="KAJ5172012.1"/>
    <property type="molecule type" value="Genomic_DNA"/>
</dbReference>
<comment type="caution">
    <text evidence="6">The sequence shown here is derived from an EMBL/GenBank/DDBJ whole genome shotgun (WGS) entry which is preliminary data.</text>
</comment>
<keyword evidence="7" id="KW-1185">Reference proteome</keyword>
<dbReference type="AlphaFoldDB" id="A0A9W9IBV3"/>
<evidence type="ECO:0000256" key="3">
    <source>
        <dbReference type="ARBA" id="ARBA00029631"/>
    </source>
</evidence>
<proteinExistence type="inferred from homology"/>
<dbReference type="Proteomes" id="UP001146351">
    <property type="component" value="Unassembled WGS sequence"/>
</dbReference>
<evidence type="ECO:0000313" key="6">
    <source>
        <dbReference type="EMBL" id="KAJ5172012.1"/>
    </source>
</evidence>
<evidence type="ECO:0000256" key="1">
    <source>
        <dbReference type="ARBA" id="ARBA00009224"/>
    </source>
</evidence>
<keyword evidence="5" id="KW-0812">Transmembrane</keyword>
<dbReference type="PANTHER" id="PTHR11001:SF2">
    <property type="entry name" value="MITOCHONDRIAL FISSION PROCESS PROTEIN 1"/>
    <property type="match status" value="1"/>
</dbReference>
<evidence type="ECO:0000256" key="4">
    <source>
        <dbReference type="SAM" id="MobiDB-lite"/>
    </source>
</evidence>
<dbReference type="InterPro" id="IPR019560">
    <property type="entry name" value="Mitochondrial_18_kDa_protein"/>
</dbReference>
<keyword evidence="5" id="KW-1133">Transmembrane helix</keyword>
<sequence length="278" mass="30876">MAGANRQEKGAVVRRSTISNEKSVPRKPLSPELQELVDNDEYHEYAGPINSPSTPVTPYRYIAYTSQIGTILHSARRYASRACSMTEHFRSAERAYLIRGVSAISWAYAIYDVVFEGHQAYLRNRDILAPPSKAYRDARDSNIPSIAKNCAIPNAPRSSAPALGSPPVGWEDDDSVDNLEPWPFKHIPLIGDYRVVMVKRAIFHCLASIGLPTFTMHMIVKYSGGYFKSRNTLLARSCMPLGLGLLAVPFLPYLFDGPVHNLVEIGSRMANYTLSDGI</sequence>
<dbReference type="PANTHER" id="PTHR11001">
    <property type="entry name" value="MITOCHONDRIAL FISSION PROCESS PROTEIN 1"/>
    <property type="match status" value="1"/>
</dbReference>
<organism evidence="6 7">
    <name type="scientific">Penicillium capsulatum</name>
    <dbReference type="NCBI Taxonomy" id="69766"/>
    <lineage>
        <taxon>Eukaryota</taxon>
        <taxon>Fungi</taxon>
        <taxon>Dikarya</taxon>
        <taxon>Ascomycota</taxon>
        <taxon>Pezizomycotina</taxon>
        <taxon>Eurotiomycetes</taxon>
        <taxon>Eurotiomycetidae</taxon>
        <taxon>Eurotiales</taxon>
        <taxon>Aspergillaceae</taxon>
        <taxon>Penicillium</taxon>
    </lineage>
</organism>
<keyword evidence="5" id="KW-0472">Membrane</keyword>
<gene>
    <name evidence="6" type="ORF">N7492_004605</name>
</gene>
<feature type="region of interest" description="Disordered" evidence="4">
    <location>
        <begin position="1"/>
        <end position="30"/>
    </location>
</feature>
<reference evidence="6" key="2">
    <citation type="journal article" date="2023" name="IMA Fungus">
        <title>Comparative genomic study of the Penicillium genus elucidates a diverse pangenome and 15 lateral gene transfer events.</title>
        <authorList>
            <person name="Petersen C."/>
            <person name="Sorensen T."/>
            <person name="Nielsen M.R."/>
            <person name="Sondergaard T.E."/>
            <person name="Sorensen J.L."/>
            <person name="Fitzpatrick D.A."/>
            <person name="Frisvad J.C."/>
            <person name="Nielsen K.L."/>
        </authorList>
    </citation>
    <scope>NUCLEOTIDE SEQUENCE</scope>
    <source>
        <strain evidence="6">IBT 21917</strain>
    </source>
</reference>
<evidence type="ECO:0000256" key="5">
    <source>
        <dbReference type="SAM" id="Phobius"/>
    </source>
</evidence>
<feature type="transmembrane region" description="Helical" evidence="5">
    <location>
        <begin position="201"/>
        <end position="220"/>
    </location>
</feature>
<comment type="similarity">
    <text evidence="1">Belongs to the MTFP1 family.</text>
</comment>
<dbReference type="GO" id="GO:0005739">
    <property type="term" value="C:mitochondrion"/>
    <property type="evidence" value="ECO:0007669"/>
    <property type="project" value="TreeGrafter"/>
</dbReference>